<evidence type="ECO:0000313" key="1">
    <source>
        <dbReference type="EMBL" id="MFD1738339.1"/>
    </source>
</evidence>
<keyword evidence="2" id="KW-1185">Reference proteome</keyword>
<sequence length="185" mass="21573">MKKLKLLITGIILGGSILSFQLISANVQGENNHVYASEKKSKVDYKDIKDARKELKEDFKKKMKMPKKLPFSSEAPYAMTINHGDSIQYYDEVFLFNENKGRVMIRAYEREVTQIWGEYEPEEIDLKKDRKGQFLDNGVVQQIYWVDDENGVYYVISALKDKTKLELKFSKEELIAILDSFVKIK</sequence>
<dbReference type="RefSeq" id="WP_377929549.1">
    <property type="nucleotide sequence ID" value="NZ_JBHUEM010000044.1"/>
</dbReference>
<reference evidence="2" key="1">
    <citation type="journal article" date="2019" name="Int. J. Syst. Evol. Microbiol.">
        <title>The Global Catalogue of Microorganisms (GCM) 10K type strain sequencing project: providing services to taxonomists for standard genome sequencing and annotation.</title>
        <authorList>
            <consortium name="The Broad Institute Genomics Platform"/>
            <consortium name="The Broad Institute Genome Sequencing Center for Infectious Disease"/>
            <person name="Wu L."/>
            <person name="Ma J."/>
        </authorList>
    </citation>
    <scope>NUCLEOTIDE SEQUENCE [LARGE SCALE GENOMIC DNA]</scope>
    <source>
        <strain evidence="2">CCUG 49339</strain>
    </source>
</reference>
<name>A0ABW4LU70_9BACI</name>
<dbReference type="EMBL" id="JBHUEM010000044">
    <property type="protein sequence ID" value="MFD1738339.1"/>
    <property type="molecule type" value="Genomic_DNA"/>
</dbReference>
<organism evidence="1 2">
    <name type="scientific">Bacillus salitolerans</name>
    <dbReference type="NCBI Taxonomy" id="1437434"/>
    <lineage>
        <taxon>Bacteria</taxon>
        <taxon>Bacillati</taxon>
        <taxon>Bacillota</taxon>
        <taxon>Bacilli</taxon>
        <taxon>Bacillales</taxon>
        <taxon>Bacillaceae</taxon>
        <taxon>Bacillus</taxon>
    </lineage>
</organism>
<accession>A0ABW4LU70</accession>
<dbReference type="Proteomes" id="UP001597214">
    <property type="component" value="Unassembled WGS sequence"/>
</dbReference>
<evidence type="ECO:0008006" key="3">
    <source>
        <dbReference type="Google" id="ProtNLM"/>
    </source>
</evidence>
<gene>
    <name evidence="1" type="ORF">ACFSCX_17590</name>
</gene>
<protein>
    <recommendedName>
        <fullName evidence="3">DUF4367 domain-containing protein</fullName>
    </recommendedName>
</protein>
<proteinExistence type="predicted"/>
<comment type="caution">
    <text evidence="1">The sequence shown here is derived from an EMBL/GenBank/DDBJ whole genome shotgun (WGS) entry which is preliminary data.</text>
</comment>
<evidence type="ECO:0000313" key="2">
    <source>
        <dbReference type="Proteomes" id="UP001597214"/>
    </source>
</evidence>